<keyword evidence="2" id="KW-1185">Reference proteome</keyword>
<organism evidence="1 2">
    <name type="scientific">Willisornis vidua</name>
    <name type="common">Xingu scale-backed antbird</name>
    <dbReference type="NCBI Taxonomy" id="1566151"/>
    <lineage>
        <taxon>Eukaryota</taxon>
        <taxon>Metazoa</taxon>
        <taxon>Chordata</taxon>
        <taxon>Craniata</taxon>
        <taxon>Vertebrata</taxon>
        <taxon>Euteleostomi</taxon>
        <taxon>Archelosauria</taxon>
        <taxon>Archosauria</taxon>
        <taxon>Dinosauria</taxon>
        <taxon>Saurischia</taxon>
        <taxon>Theropoda</taxon>
        <taxon>Coelurosauria</taxon>
        <taxon>Aves</taxon>
        <taxon>Neognathae</taxon>
        <taxon>Neoaves</taxon>
        <taxon>Telluraves</taxon>
        <taxon>Australaves</taxon>
        <taxon>Passeriformes</taxon>
        <taxon>Thamnophilidae</taxon>
        <taxon>Willisornis</taxon>
    </lineage>
</organism>
<gene>
    <name evidence="1" type="ORF">WISP_52659</name>
</gene>
<reference evidence="1" key="1">
    <citation type="submission" date="2019-10" db="EMBL/GenBank/DDBJ databases">
        <authorList>
            <person name="Soares A.E.R."/>
            <person name="Aleixo A."/>
            <person name="Schneider P."/>
            <person name="Miyaki C.Y."/>
            <person name="Schneider M.P."/>
            <person name="Mello C."/>
            <person name="Vasconcelos A.T.R."/>
        </authorList>
    </citation>
    <scope>NUCLEOTIDE SEQUENCE</scope>
    <source>
        <tissue evidence="1">Muscle</tissue>
    </source>
</reference>
<sequence>MSQDCKGGGAHIPDQNHILYPHLRNGEISTGLRKSWWDGAKYQIKSFEDLTSMRLQIDKPTRKITASVINEQVDYCTNRKRKTDIHFGEEEVRSEGEDAKEGQVKITKKNSKDFQNKEQLVILSVKDHVKCKNNTLEE</sequence>
<accession>A0ABQ9DJH4</accession>
<comment type="caution">
    <text evidence="1">The sequence shown here is derived from an EMBL/GenBank/DDBJ whole genome shotgun (WGS) entry which is preliminary data.</text>
</comment>
<dbReference type="EMBL" id="WHWB01033468">
    <property type="protein sequence ID" value="KAJ7419696.1"/>
    <property type="molecule type" value="Genomic_DNA"/>
</dbReference>
<name>A0ABQ9DJH4_9PASS</name>
<evidence type="ECO:0000313" key="2">
    <source>
        <dbReference type="Proteomes" id="UP001145742"/>
    </source>
</evidence>
<dbReference type="Proteomes" id="UP001145742">
    <property type="component" value="Unassembled WGS sequence"/>
</dbReference>
<protein>
    <submittedName>
        <fullName evidence="1">Uncharacterized protein</fullName>
    </submittedName>
</protein>
<evidence type="ECO:0000313" key="1">
    <source>
        <dbReference type="EMBL" id="KAJ7419696.1"/>
    </source>
</evidence>
<proteinExistence type="predicted"/>